<dbReference type="EMBL" id="DQ164124">
    <property type="protein sequence ID" value="AAZ91918.1"/>
    <property type="molecule type" value="Genomic_DNA"/>
</dbReference>
<proteinExistence type="predicted"/>
<organismHost>
    <name type="scientific">Homo sapiens</name>
    <name type="common">Human</name>
    <dbReference type="NCBI Taxonomy" id="9606"/>
</organismHost>
<comment type="subcellular location">
    <subcellularLocation>
        <location evidence="4">Virion</location>
    </subcellularLocation>
    <subcellularLocation>
        <location evidence="4">Host nucleus</location>
    </subcellularLocation>
</comment>
<dbReference type="Gene3D" id="6.10.210.10">
    <property type="match status" value="1"/>
</dbReference>
<dbReference type="InterPro" id="IPR000012">
    <property type="entry name" value="RetroV_VpR/X"/>
</dbReference>
<sequence>MEQSPEDQGPQREPYNEWTLEILEELKQEAVRHFPRPWLHSLGHYIYETYRDT</sequence>
<evidence type="ECO:0000256" key="2">
    <source>
        <dbReference type="ARBA" id="ARBA00022581"/>
    </source>
</evidence>
<name>Q3S5H2_HV1</name>
<comment type="function">
    <text evidence="4">During virus entry, plays a role in the transport of the viral pre-integration (PIC) complex to the host nucleus. This function is crucial for viral infection of non-dividing macrophages. May act directly at the nuclear pore complex, by binding nucleoporins phenylalanine-glycine (FG)-repeat regions.</text>
</comment>
<dbReference type="GO" id="GO:0075732">
    <property type="term" value="P:viral penetration into host nucleus"/>
    <property type="evidence" value="ECO:0007669"/>
    <property type="project" value="UniProtKB-KW"/>
</dbReference>
<evidence type="ECO:0000313" key="5">
    <source>
        <dbReference type="EMBL" id="AAZ91918.1"/>
    </source>
</evidence>
<keyword evidence="4" id="KW-1160">Virus entry into host cell</keyword>
<keyword evidence="4" id="KW-0010">Activator</keyword>
<keyword evidence="4" id="KW-1163">Viral penetration into host nucleus</keyword>
<dbReference type="Pfam" id="PF00522">
    <property type="entry name" value="VPR"/>
    <property type="match status" value="1"/>
</dbReference>
<dbReference type="GO" id="GO:0042025">
    <property type="term" value="C:host cell nucleus"/>
    <property type="evidence" value="ECO:0007669"/>
    <property type="project" value="UniProtKB-SubCell"/>
</dbReference>
<keyword evidence="3 4" id="KW-0946">Virion</keyword>
<keyword evidence="4" id="KW-0805">Transcription regulation</keyword>
<dbReference type="GO" id="GO:0044423">
    <property type="term" value="C:virion component"/>
    <property type="evidence" value="ECO:0007669"/>
    <property type="project" value="UniProtKB-KW"/>
</dbReference>
<evidence type="ECO:0000256" key="1">
    <source>
        <dbReference type="ARBA" id="ARBA00022562"/>
    </source>
</evidence>
<keyword evidence="1 4" id="KW-1048">Host nucleus</keyword>
<keyword evidence="4" id="KW-0804">Transcription</keyword>
<keyword evidence="2 4" id="KW-0945">Host-virus interaction</keyword>
<organism evidence="5">
    <name type="scientific">Human immunodeficiency virus type 1</name>
    <name type="common">HIV-1</name>
    <dbReference type="NCBI Taxonomy" id="11676"/>
    <lineage>
        <taxon>Viruses</taxon>
        <taxon>Riboviria</taxon>
        <taxon>Pararnavirae</taxon>
        <taxon>Artverviricota</taxon>
        <taxon>Revtraviricetes</taxon>
        <taxon>Ortervirales</taxon>
        <taxon>Retroviridae</taxon>
        <taxon>Orthoretrovirinae</taxon>
        <taxon>Lentivirus</taxon>
        <taxon>Lentivirus humimdef1</taxon>
    </lineage>
</organism>
<comment type="function">
    <text evidence="4">During virus replication, may deplete host UNG protein, and incude G2-M cell cycle arrest. Acts by targeting specific host proteins for degradation by the 26S proteasome, through association with the cellular CUL4A-DDB1 E3 ligase complex by direct interaction with host VPRPB/DCAF-1. Cell cycle arrest reportedly occurs within hours of infection and is not blocked by antiviral agents, suggesting that it is initiated by the VPR carried into the virion. Additionally, VPR induces apoptosis in a cell cycle dependent manner suggesting that these two effects are mechanistically linked. Detected in the serum and cerebrospinal fluid of AIDS patient, VPR may also induce cell death to bystander cells.</text>
</comment>
<reference evidence="5" key="1">
    <citation type="journal article" date="2006" name="J. Virol. Methods">
        <title>Large-scale amplification, cloning and sequencing of near full-length HIV-1 subtype C genomes.</title>
        <authorList>
            <person name="Rousseau C.M."/>
            <person name="Birditt B.A."/>
            <person name="McKay A.R."/>
            <person name="Stoddard J.N."/>
            <person name="Lee T.C."/>
            <person name="McLaughlin S."/>
            <person name="Moore S.W."/>
            <person name="Shindo N."/>
            <person name="Learn G.H."/>
            <person name="Korber B.T."/>
            <person name="Brander C."/>
            <person name="Goulder P.J."/>
            <person name="Kiepiela P."/>
            <person name="Walker B.D."/>
            <person name="Mullins J.I."/>
        </authorList>
    </citation>
    <scope>NUCLEOTIDE SEQUENCE</scope>
    <source>
        <strain evidence="5">03ZASK086B1</strain>
    </source>
</reference>
<dbReference type="GO" id="GO:0046718">
    <property type="term" value="P:symbiont entry into host cell"/>
    <property type="evidence" value="ECO:0007669"/>
    <property type="project" value="UniProtKB-KW"/>
</dbReference>
<evidence type="ECO:0000256" key="4">
    <source>
        <dbReference type="RuleBase" id="RU364021"/>
    </source>
</evidence>
<evidence type="ECO:0000256" key="3">
    <source>
        <dbReference type="ARBA" id="ARBA00022844"/>
    </source>
</evidence>
<accession>Q3S5H2</accession>
<gene>
    <name evidence="4 5" type="primary">vpr</name>
</gene>
<keyword evidence="4" id="KW-0131">Cell cycle</keyword>
<dbReference type="GO" id="GO:0043657">
    <property type="term" value="C:host cell"/>
    <property type="evidence" value="ECO:0007669"/>
    <property type="project" value="GOC"/>
</dbReference>
<protein>
    <recommendedName>
        <fullName evidence="4">Protein Vpr</fullName>
    </recommendedName>
    <alternativeName>
        <fullName evidence="4">Viral protein R</fullName>
    </alternativeName>
</protein>